<accession>A0A143BP36</accession>
<dbReference type="GO" id="GO:0000156">
    <property type="term" value="F:phosphorelay response regulator activity"/>
    <property type="evidence" value="ECO:0007669"/>
    <property type="project" value="TreeGrafter"/>
</dbReference>
<keyword evidence="3" id="KW-0805">Transcription regulation</keyword>
<dbReference type="FunFam" id="1.10.10.10:FF:000005">
    <property type="entry name" value="Two-component system response regulator"/>
    <property type="match status" value="1"/>
</dbReference>
<keyword evidence="2" id="KW-0902">Two-component regulatory system</keyword>
<evidence type="ECO:0000256" key="1">
    <source>
        <dbReference type="ARBA" id="ARBA00022553"/>
    </source>
</evidence>
<evidence type="ECO:0000256" key="5">
    <source>
        <dbReference type="ARBA" id="ARBA00023163"/>
    </source>
</evidence>
<dbReference type="Gene3D" id="6.10.250.690">
    <property type="match status" value="1"/>
</dbReference>
<dbReference type="InterPro" id="IPR001867">
    <property type="entry name" value="OmpR/PhoB-type_DNA-bd"/>
</dbReference>
<feature type="domain" description="Response regulatory" evidence="8">
    <location>
        <begin position="2"/>
        <end position="116"/>
    </location>
</feature>
<dbReference type="PROSITE" id="PS51755">
    <property type="entry name" value="OMPR_PHOB"/>
    <property type="match status" value="1"/>
</dbReference>
<dbReference type="eggNOG" id="COG0745">
    <property type="taxonomic scope" value="Bacteria"/>
</dbReference>
<dbReference type="Gene3D" id="3.40.50.2300">
    <property type="match status" value="1"/>
</dbReference>
<dbReference type="CDD" id="cd19935">
    <property type="entry name" value="REC_OmpR_CusR-like"/>
    <property type="match status" value="1"/>
</dbReference>
<dbReference type="Pfam" id="PF00072">
    <property type="entry name" value="Response_reg"/>
    <property type="match status" value="1"/>
</dbReference>
<dbReference type="PROSITE" id="PS50110">
    <property type="entry name" value="RESPONSE_REGULATORY"/>
    <property type="match status" value="1"/>
</dbReference>
<dbReference type="GO" id="GO:0032993">
    <property type="term" value="C:protein-DNA complex"/>
    <property type="evidence" value="ECO:0007669"/>
    <property type="project" value="TreeGrafter"/>
</dbReference>
<feature type="modified residue" description="4-aspartylphosphate" evidence="6">
    <location>
        <position position="51"/>
    </location>
</feature>
<name>A0A143BP36_9BACT</name>
<dbReference type="FunFam" id="3.40.50.2300:FF:000001">
    <property type="entry name" value="DNA-binding response regulator PhoB"/>
    <property type="match status" value="1"/>
</dbReference>
<dbReference type="KEGG" id="gph:GEMMAAP_19060"/>
<dbReference type="GO" id="GO:0000976">
    <property type="term" value="F:transcription cis-regulatory region binding"/>
    <property type="evidence" value="ECO:0007669"/>
    <property type="project" value="TreeGrafter"/>
</dbReference>
<dbReference type="RefSeq" id="WP_026851005.1">
    <property type="nucleotide sequence ID" value="NZ_CP011454.1"/>
</dbReference>
<dbReference type="OrthoDB" id="9790442at2"/>
<dbReference type="InterPro" id="IPR036388">
    <property type="entry name" value="WH-like_DNA-bd_sf"/>
</dbReference>
<keyword evidence="4 7" id="KW-0238">DNA-binding</keyword>
<protein>
    <submittedName>
        <fullName evidence="10">Transcriptional regulator</fullName>
    </submittedName>
</protein>
<dbReference type="STRING" id="1379270.GEMMAAP_19060"/>
<dbReference type="SMART" id="SM00862">
    <property type="entry name" value="Trans_reg_C"/>
    <property type="match status" value="1"/>
</dbReference>
<keyword evidence="11" id="KW-1185">Reference proteome</keyword>
<evidence type="ECO:0000313" key="10">
    <source>
        <dbReference type="EMBL" id="AMW06312.1"/>
    </source>
</evidence>
<dbReference type="PANTHER" id="PTHR48111">
    <property type="entry name" value="REGULATOR OF RPOS"/>
    <property type="match status" value="1"/>
</dbReference>
<evidence type="ECO:0000256" key="6">
    <source>
        <dbReference type="PROSITE-ProRule" id="PRU00169"/>
    </source>
</evidence>
<dbReference type="EMBL" id="CP011454">
    <property type="protein sequence ID" value="AMW06312.1"/>
    <property type="molecule type" value="Genomic_DNA"/>
</dbReference>
<evidence type="ECO:0000256" key="3">
    <source>
        <dbReference type="ARBA" id="ARBA00023015"/>
    </source>
</evidence>
<dbReference type="Gene3D" id="1.10.10.10">
    <property type="entry name" value="Winged helix-like DNA-binding domain superfamily/Winged helix DNA-binding domain"/>
    <property type="match status" value="1"/>
</dbReference>
<proteinExistence type="predicted"/>
<feature type="domain" description="OmpR/PhoB-type" evidence="9">
    <location>
        <begin position="124"/>
        <end position="222"/>
    </location>
</feature>
<keyword evidence="5" id="KW-0804">Transcription</keyword>
<feature type="DNA-binding region" description="OmpR/PhoB-type" evidence="7">
    <location>
        <begin position="124"/>
        <end position="222"/>
    </location>
</feature>
<evidence type="ECO:0000259" key="8">
    <source>
        <dbReference type="PROSITE" id="PS50110"/>
    </source>
</evidence>
<reference evidence="10 11" key="1">
    <citation type="journal article" date="2014" name="Proc. Natl. Acad. Sci. U.S.A.">
        <title>Functional type 2 photosynthetic reaction centers found in the rare bacterial phylum Gemmatimonadetes.</title>
        <authorList>
            <person name="Zeng Y."/>
            <person name="Feng F."/>
            <person name="Medova H."/>
            <person name="Dean J."/>
            <person name="Koblizek M."/>
        </authorList>
    </citation>
    <scope>NUCLEOTIDE SEQUENCE [LARGE SCALE GENOMIC DNA]</scope>
    <source>
        <strain evidence="10 11">AP64</strain>
    </source>
</reference>
<dbReference type="CDD" id="cd00383">
    <property type="entry name" value="trans_reg_C"/>
    <property type="match status" value="1"/>
</dbReference>
<dbReference type="GO" id="GO:0006355">
    <property type="term" value="P:regulation of DNA-templated transcription"/>
    <property type="evidence" value="ECO:0007669"/>
    <property type="project" value="InterPro"/>
</dbReference>
<evidence type="ECO:0000313" key="11">
    <source>
        <dbReference type="Proteomes" id="UP000076404"/>
    </source>
</evidence>
<dbReference type="InterPro" id="IPR011006">
    <property type="entry name" value="CheY-like_superfamily"/>
</dbReference>
<evidence type="ECO:0000256" key="4">
    <source>
        <dbReference type="ARBA" id="ARBA00023125"/>
    </source>
</evidence>
<dbReference type="SUPFAM" id="SSF52172">
    <property type="entry name" value="CheY-like"/>
    <property type="match status" value="1"/>
</dbReference>
<sequence length="226" mass="25214">MRILVVEDDPRLQALIARGLREESYAVDTVENGHEAITQAAVNSYDAIVLDVMLPGLDGLQVVQRLRERRIHTPVLMLTARDTVADRIAGLDAGADDYLVKPFDFGELLARLRALLRRPEAVQPMRVQVADLEIDMQAHSVHRSGVALTLTAKEYALLELLARHAGHVVSRADIVAHVWDDNHDPFSNAVEVYVNRLRGKIDREPFTPLLHTRRGAGYILTDTPPV</sequence>
<evidence type="ECO:0000256" key="7">
    <source>
        <dbReference type="PROSITE-ProRule" id="PRU01091"/>
    </source>
</evidence>
<evidence type="ECO:0000259" key="9">
    <source>
        <dbReference type="PROSITE" id="PS51755"/>
    </source>
</evidence>
<keyword evidence="1 6" id="KW-0597">Phosphoprotein</keyword>
<dbReference type="GO" id="GO:0005829">
    <property type="term" value="C:cytosol"/>
    <property type="evidence" value="ECO:0007669"/>
    <property type="project" value="TreeGrafter"/>
</dbReference>
<reference evidence="10 11" key="2">
    <citation type="journal article" date="2016" name="Environ. Microbiol. Rep.">
        <title>Metagenomic evidence for the presence of phototrophic Gemmatimonadetes bacteria in diverse environments.</title>
        <authorList>
            <person name="Zeng Y."/>
            <person name="Baumbach J."/>
            <person name="Barbosa E.G."/>
            <person name="Azevedo V."/>
            <person name="Zhang C."/>
            <person name="Koblizek M."/>
        </authorList>
    </citation>
    <scope>NUCLEOTIDE SEQUENCE [LARGE SCALE GENOMIC DNA]</scope>
    <source>
        <strain evidence="10 11">AP64</strain>
    </source>
</reference>
<dbReference type="PANTHER" id="PTHR48111:SF22">
    <property type="entry name" value="REGULATOR OF RPOS"/>
    <property type="match status" value="1"/>
</dbReference>
<gene>
    <name evidence="10" type="ORF">GEMMAAP_19060</name>
</gene>
<dbReference type="AlphaFoldDB" id="A0A143BP36"/>
<dbReference type="Proteomes" id="UP000076404">
    <property type="component" value="Chromosome"/>
</dbReference>
<organism evidence="10 11">
    <name type="scientific">Gemmatimonas phototrophica</name>
    <dbReference type="NCBI Taxonomy" id="1379270"/>
    <lineage>
        <taxon>Bacteria</taxon>
        <taxon>Pseudomonadati</taxon>
        <taxon>Gemmatimonadota</taxon>
        <taxon>Gemmatimonadia</taxon>
        <taxon>Gemmatimonadales</taxon>
        <taxon>Gemmatimonadaceae</taxon>
        <taxon>Gemmatimonas</taxon>
    </lineage>
</organism>
<dbReference type="Pfam" id="PF00486">
    <property type="entry name" value="Trans_reg_C"/>
    <property type="match status" value="1"/>
</dbReference>
<evidence type="ECO:0000256" key="2">
    <source>
        <dbReference type="ARBA" id="ARBA00023012"/>
    </source>
</evidence>
<dbReference type="InterPro" id="IPR001789">
    <property type="entry name" value="Sig_transdc_resp-reg_receiver"/>
</dbReference>
<dbReference type="SMART" id="SM00448">
    <property type="entry name" value="REC"/>
    <property type="match status" value="1"/>
</dbReference>
<dbReference type="InterPro" id="IPR039420">
    <property type="entry name" value="WalR-like"/>
</dbReference>